<feature type="region of interest" description="Disordered" evidence="1">
    <location>
        <begin position="250"/>
        <end position="275"/>
    </location>
</feature>
<proteinExistence type="predicted"/>
<reference evidence="3" key="1">
    <citation type="journal article" date="2008" name="Nat. Genet.">
        <title>The Pristionchus pacificus genome provides a unique perspective on nematode lifestyle and parasitism.</title>
        <authorList>
            <person name="Dieterich C."/>
            <person name="Clifton S.W."/>
            <person name="Schuster L.N."/>
            <person name="Chinwalla A."/>
            <person name="Delehaunty K."/>
            <person name="Dinkelacker I."/>
            <person name="Fulton L."/>
            <person name="Fulton R."/>
            <person name="Godfrey J."/>
            <person name="Minx P."/>
            <person name="Mitreva M."/>
            <person name="Roeseler W."/>
            <person name="Tian H."/>
            <person name="Witte H."/>
            <person name="Yang S.P."/>
            <person name="Wilson R.K."/>
            <person name="Sommer R.J."/>
        </authorList>
    </citation>
    <scope>NUCLEOTIDE SEQUENCE [LARGE SCALE GENOMIC DNA]</scope>
    <source>
        <strain evidence="3">PS312</strain>
    </source>
</reference>
<sequence>MSLGDELNIDTTNKLVVNGVDLVNRAELSPSQNRELQRFIDLNKHLLQYKDRELPPEPPTRLTSNSNYSALSKKIGDGTPVGGYNPNPNQYLDDGSRGRMTNRQNSRSVSPEKKMNGGPDGPWLSHTFPRSQDDNYMQYGSMGGRNQLSSPNADTLKRKGVSWSDLVGGGGAENQQQQQQANRGYHHHPPHDSRDSRRSHSPDQYNRHRDARMSQYGSLGSVSREYNMSPAYSTMSKGRDNYNRFETEAHKGAHQRRMVEEDTGSKFSGFGDRPGSGVELTKHTWAGGEIISDPTRLPAGPKPRRMYYSPIGDGTVAADGIELKRKPVDLTPRVTVTQLTHVERGKPGHDGLNEYIKEWNTAGSAPASEYGGALNLGGGPGSDRGLGAMSPNSGRGGPGDGAGANKGNNGVPNTGGGDKDPYGTMSSRGAPDNGLGNRGSPFDRDHGHPDGRMSNASTMFSDPGYRYTDIQHGYAITNPRELIHQYATTTPIAVMEAADNTPGSMTTATYKKKVTTRIEERQGGNVTGDTYAPYPPYRASSQTVNETRTLSPTNFVRKLRDDTMTTTQREANTHLEHLNNKDPNQQSRIHEIRQKSNVGRSHDDIDSLTNKMMEGLRNCPTPSRY</sequence>
<dbReference type="AlphaFoldDB" id="A0A2A6CUN6"/>
<feature type="compositionally biased region" description="Gly residues" evidence="1">
    <location>
        <begin position="394"/>
        <end position="404"/>
    </location>
</feature>
<feature type="compositionally biased region" description="Gly residues" evidence="1">
    <location>
        <begin position="374"/>
        <end position="384"/>
    </location>
</feature>
<dbReference type="Proteomes" id="UP000005239">
    <property type="component" value="Unassembled WGS sequence"/>
</dbReference>
<feature type="compositionally biased region" description="Polar residues" evidence="1">
    <location>
        <begin position="144"/>
        <end position="153"/>
    </location>
</feature>
<gene>
    <name evidence="2" type="primary">WBGene00109944</name>
</gene>
<evidence type="ECO:0000313" key="2">
    <source>
        <dbReference type="EnsemblMetazoa" id="PPA20390.1"/>
    </source>
</evidence>
<protein>
    <submittedName>
        <fullName evidence="2">Gei-15</fullName>
    </submittedName>
</protein>
<dbReference type="OrthoDB" id="5826809at2759"/>
<evidence type="ECO:0000313" key="3">
    <source>
        <dbReference type="Proteomes" id="UP000005239"/>
    </source>
</evidence>
<feature type="compositionally biased region" description="Polar residues" evidence="1">
    <location>
        <begin position="99"/>
        <end position="109"/>
    </location>
</feature>
<accession>A0A8R1UEV0</accession>
<organism evidence="2 3">
    <name type="scientific">Pristionchus pacificus</name>
    <name type="common">Parasitic nematode worm</name>
    <dbReference type="NCBI Taxonomy" id="54126"/>
    <lineage>
        <taxon>Eukaryota</taxon>
        <taxon>Metazoa</taxon>
        <taxon>Ecdysozoa</taxon>
        <taxon>Nematoda</taxon>
        <taxon>Chromadorea</taxon>
        <taxon>Rhabditida</taxon>
        <taxon>Rhabditina</taxon>
        <taxon>Diplogasteromorpha</taxon>
        <taxon>Diplogasteroidea</taxon>
        <taxon>Neodiplogasteridae</taxon>
        <taxon>Pristionchus</taxon>
    </lineage>
</organism>
<feature type="compositionally biased region" description="Basic and acidic residues" evidence="1">
    <location>
        <begin position="190"/>
        <end position="212"/>
    </location>
</feature>
<feature type="compositionally biased region" description="Polar residues" evidence="1">
    <location>
        <begin position="61"/>
        <end position="70"/>
    </location>
</feature>
<keyword evidence="3" id="KW-1185">Reference proteome</keyword>
<feature type="compositionally biased region" description="Basic and acidic residues" evidence="1">
    <location>
        <begin position="441"/>
        <end position="451"/>
    </location>
</feature>
<feature type="region of interest" description="Disordered" evidence="1">
    <location>
        <begin position="371"/>
        <end position="457"/>
    </location>
</feature>
<name>A0A2A6CUN6_PRIPA</name>
<dbReference type="EnsemblMetazoa" id="PPA20390.1">
    <property type="protein sequence ID" value="PPA20390.1"/>
    <property type="gene ID" value="WBGene00109944"/>
</dbReference>
<accession>A0A2A6CUN6</accession>
<feature type="region of interest" description="Disordered" evidence="1">
    <location>
        <begin position="51"/>
        <end position="222"/>
    </location>
</feature>
<evidence type="ECO:0000256" key="1">
    <source>
        <dbReference type="SAM" id="MobiDB-lite"/>
    </source>
</evidence>
<reference evidence="2" key="2">
    <citation type="submission" date="2022-06" db="UniProtKB">
        <authorList>
            <consortium name="EnsemblMetazoa"/>
        </authorList>
    </citation>
    <scope>IDENTIFICATION</scope>
    <source>
        <strain evidence="2">PS312</strain>
    </source>
</reference>
<feature type="compositionally biased region" description="Basic and acidic residues" evidence="1">
    <location>
        <begin position="250"/>
        <end position="264"/>
    </location>
</feature>